<dbReference type="Pfam" id="PF00702">
    <property type="entry name" value="Hydrolase"/>
    <property type="match status" value="1"/>
</dbReference>
<dbReference type="InterPro" id="IPR001757">
    <property type="entry name" value="P_typ_ATPase"/>
</dbReference>
<dbReference type="FunFam" id="3.40.50.1000:FF:000211">
    <property type="entry name" value="Plasma membrane ATPase"/>
    <property type="match status" value="1"/>
</dbReference>
<dbReference type="Proteomes" id="UP000355283">
    <property type="component" value="Unassembled WGS sequence"/>
</dbReference>
<dbReference type="GO" id="GO:0016887">
    <property type="term" value="F:ATP hydrolysis activity"/>
    <property type="evidence" value="ECO:0007669"/>
    <property type="project" value="InterPro"/>
</dbReference>
<dbReference type="GO" id="GO:0046872">
    <property type="term" value="F:metal ion binding"/>
    <property type="evidence" value="ECO:0007669"/>
    <property type="project" value="UniProtKB-KW"/>
</dbReference>
<reference evidence="14 15" key="1">
    <citation type="submission" date="2019-01" db="EMBL/GenBank/DDBJ databases">
        <title>Nuclear Genome Assembly of the Microalgal Biofuel strain Nannochloropsis salina CCMP1776.</title>
        <authorList>
            <person name="Hovde B."/>
        </authorList>
    </citation>
    <scope>NUCLEOTIDE SEQUENCE [LARGE SCALE GENOMIC DNA]</scope>
    <source>
        <strain evidence="14 15">CCMP1776</strain>
    </source>
</reference>
<evidence type="ECO:0000256" key="2">
    <source>
        <dbReference type="ARBA" id="ARBA00008804"/>
    </source>
</evidence>
<dbReference type="CDD" id="cd02076">
    <property type="entry name" value="P-type_ATPase_H"/>
    <property type="match status" value="1"/>
</dbReference>
<comment type="catalytic activity">
    <reaction evidence="12">
        <text>ATP + H2O + H(+)(in) = ADP + phosphate + 2 H(+)(out)</text>
        <dbReference type="Rhea" id="RHEA:20852"/>
        <dbReference type="ChEBI" id="CHEBI:15377"/>
        <dbReference type="ChEBI" id="CHEBI:15378"/>
        <dbReference type="ChEBI" id="CHEBI:30616"/>
        <dbReference type="ChEBI" id="CHEBI:43474"/>
        <dbReference type="ChEBI" id="CHEBI:456216"/>
        <dbReference type="EC" id="7.1.2.1"/>
    </reaction>
</comment>
<keyword evidence="4 12" id="KW-0812">Transmembrane</keyword>
<dbReference type="NCBIfam" id="TIGR01647">
    <property type="entry name" value="ATPase-IIIA_H"/>
    <property type="match status" value="1"/>
</dbReference>
<sequence>MSQAFSVRVHEADDDEEEHLKGEFYDTEGRISTNVGMQSLEDHNREIQRTIEAFRSASHTLSVRSLGSEGNSKSQVPNLESVFDSLQITAQEGKADDRMNTADNGNGPKSVAAMAKALAAQRGEEYVHDLLKGEFYDDGGRITTNAGMQSEEDHEREIQRTIQMVRSATHALSVRSQGSEQPSMSRMQSLRAVFSSREDKEEEAKVPLDDLFDENDVPVTMTRTKTVTSLDSEGLSSALAAELLKKFGRNELPEKKKPKWLIFLEQLYQPMPLMIWAAIIIEAAIESWPDMGILLGIQFMNASLSYYETTKAGDAVAALKASLKPLAYVKRDGKFLSMDAALLVPGDLVLLGAGGAIPADCVVKDSQIDVDQAALTGESLPVTFFKGDSVKMGSTVVRGEVEATVEATGANTFFGRTAALLTGGDEVSNLQKLLMRIMIILVVLSMALCGIAFGYLLSRGETVRESLSFTVVLLVASIPIAIEIVCTTTLALGSRELAKDGAIVSRLAAIEDMAGMSILCSDKTGTLTLNKMMIQEETPIYVEGETQYTALRFAAMASKWNEPARDALDTLVHGAADLKSLADVQQIDYMPFDPTIKRTEGTIRLPSGESFKVSKGAPHIIMGLLDQTAQASVIEQCEKDVEGLGERGIRSLAVAKTKGSADGPWEMIGLLTFLDPPRPDTKETIDRARDFGVEVKMITGDHLLIAKETARQLGMGTHIENAGKLPKLGEDRKPPANLMDFFSYVEETSGFAQVFPEHKFLIVEVLRRGGYKTGMTGDGVNDAPALQRADVGVAVQGATDAARAAADIVLTKPGLSTIVTAIIVARTVFGRMTSFITYRIAATLQLLIFFFIAVLTMYPRDFQPEGALEEWPAFFHMPVMMLMLITLLNDGTLISIGYDNVVPNTTPDKWNLKVLFTIAGVLGGVALLSSLLMLWVALNSHNPTGIWAKAGLAGLTYGQITSMVYLKVSISDFLTLFSSRSGGGFFWTNKPSGILLVAAGIACSLSTIMANAWPESRPDGVPTIGLARVAPKELSVYVWIYCLLCWFIQDAAKVGAYALLKRNNIFGINDIVAMKKADPSTAV</sequence>
<organism evidence="14 15">
    <name type="scientific">Nannochloropsis salina CCMP1776</name>
    <dbReference type="NCBI Taxonomy" id="1027361"/>
    <lineage>
        <taxon>Eukaryota</taxon>
        <taxon>Sar</taxon>
        <taxon>Stramenopiles</taxon>
        <taxon>Ochrophyta</taxon>
        <taxon>Eustigmatophyceae</taxon>
        <taxon>Eustigmatales</taxon>
        <taxon>Monodopsidaceae</taxon>
        <taxon>Microchloropsis</taxon>
        <taxon>Microchloropsis salina</taxon>
    </lineage>
</organism>
<dbReference type="GO" id="GO:0120029">
    <property type="term" value="P:proton export across plasma membrane"/>
    <property type="evidence" value="ECO:0007669"/>
    <property type="project" value="UniProtKB-UniRule"/>
</dbReference>
<gene>
    <name evidence="14" type="ORF">NSK_003436</name>
</gene>
<keyword evidence="12" id="KW-0813">Transport</keyword>
<evidence type="ECO:0000259" key="13">
    <source>
        <dbReference type="SMART" id="SM00831"/>
    </source>
</evidence>
<dbReference type="SFLD" id="SFLDF00027">
    <property type="entry name" value="p-type_atpase"/>
    <property type="match status" value="1"/>
</dbReference>
<dbReference type="EMBL" id="SDOX01000016">
    <property type="protein sequence ID" value="TFJ85012.1"/>
    <property type="molecule type" value="Genomic_DNA"/>
</dbReference>
<evidence type="ECO:0000256" key="1">
    <source>
        <dbReference type="ARBA" id="ARBA00004141"/>
    </source>
</evidence>
<dbReference type="InterPro" id="IPR036412">
    <property type="entry name" value="HAD-like_sf"/>
</dbReference>
<dbReference type="InterPro" id="IPR008250">
    <property type="entry name" value="ATPase_P-typ_transduc_dom_A_sf"/>
</dbReference>
<dbReference type="EC" id="7.1.2.1" evidence="12"/>
<keyword evidence="7 12" id="KW-0067">ATP-binding</keyword>
<dbReference type="GO" id="GO:0005524">
    <property type="term" value="F:ATP binding"/>
    <property type="evidence" value="ECO:0007669"/>
    <property type="project" value="UniProtKB-UniRule"/>
</dbReference>
<keyword evidence="5" id="KW-0479">Metal-binding</keyword>
<dbReference type="InterPro" id="IPR044492">
    <property type="entry name" value="P_typ_ATPase_HD_dom"/>
</dbReference>
<dbReference type="InterPro" id="IPR023299">
    <property type="entry name" value="ATPase_P-typ_cyto_dom_N"/>
</dbReference>
<dbReference type="FunFam" id="2.70.150.10:FF:000042">
    <property type="entry name" value="Plasma membrane ATPase"/>
    <property type="match status" value="1"/>
</dbReference>
<dbReference type="InterPro" id="IPR059000">
    <property type="entry name" value="ATPase_P-type_domA"/>
</dbReference>
<dbReference type="InterPro" id="IPR023214">
    <property type="entry name" value="HAD_sf"/>
</dbReference>
<dbReference type="AlphaFoldDB" id="A0A4D9D047"/>
<evidence type="ECO:0000256" key="12">
    <source>
        <dbReference type="RuleBase" id="RU362083"/>
    </source>
</evidence>
<name>A0A4D9D047_9STRA</name>
<dbReference type="InterPro" id="IPR023298">
    <property type="entry name" value="ATPase_P-typ_TM_dom_sf"/>
</dbReference>
<dbReference type="InterPro" id="IPR006534">
    <property type="entry name" value="P-type_ATPase_IIIA"/>
</dbReference>
<feature type="transmembrane region" description="Helical" evidence="12">
    <location>
        <begin position="950"/>
        <end position="974"/>
    </location>
</feature>
<dbReference type="Pfam" id="PF00690">
    <property type="entry name" value="Cation_ATPase_N"/>
    <property type="match status" value="1"/>
</dbReference>
<keyword evidence="9 12" id="KW-1278">Translocase</keyword>
<dbReference type="InterPro" id="IPR004014">
    <property type="entry name" value="ATPase_P-typ_cation-transptr_N"/>
</dbReference>
<evidence type="ECO:0000256" key="9">
    <source>
        <dbReference type="ARBA" id="ARBA00022967"/>
    </source>
</evidence>
<accession>A0A4D9D047</accession>
<dbReference type="Pfam" id="PF00122">
    <property type="entry name" value="E1-E2_ATPase"/>
    <property type="match status" value="1"/>
</dbReference>
<keyword evidence="15" id="KW-1185">Reference proteome</keyword>
<comment type="caution">
    <text evidence="14">The sequence shown here is derived from an EMBL/GenBank/DDBJ whole genome shotgun (WGS) entry which is preliminary data.</text>
</comment>
<comment type="subcellular location">
    <subcellularLocation>
        <location evidence="12">Cell membrane</location>
        <topology evidence="12">Multi-pass membrane protein</topology>
    </subcellularLocation>
    <subcellularLocation>
        <location evidence="1">Membrane</location>
        <topology evidence="1">Multi-pass membrane protein</topology>
    </subcellularLocation>
</comment>
<comment type="similarity">
    <text evidence="2 12">Belongs to the cation transport ATPase (P-type) (TC 3.A.3) family. Type IIIA subfamily.</text>
</comment>
<keyword evidence="11 12" id="KW-0472">Membrane</keyword>
<feature type="transmembrane region" description="Helical" evidence="12">
    <location>
        <begin position="1034"/>
        <end position="1052"/>
    </location>
</feature>
<evidence type="ECO:0000256" key="11">
    <source>
        <dbReference type="ARBA" id="ARBA00023136"/>
    </source>
</evidence>
<evidence type="ECO:0000313" key="15">
    <source>
        <dbReference type="Proteomes" id="UP000355283"/>
    </source>
</evidence>
<dbReference type="PRINTS" id="PR00119">
    <property type="entry name" value="CATATPASE"/>
</dbReference>
<feature type="transmembrane region" description="Helical" evidence="12">
    <location>
        <begin position="879"/>
        <end position="902"/>
    </location>
</feature>
<evidence type="ECO:0000256" key="8">
    <source>
        <dbReference type="ARBA" id="ARBA00022842"/>
    </source>
</evidence>
<dbReference type="Gene3D" id="1.20.1110.10">
    <property type="entry name" value="Calcium-transporting ATPase, transmembrane domain"/>
    <property type="match status" value="1"/>
</dbReference>
<dbReference type="Gene3D" id="3.40.1110.10">
    <property type="entry name" value="Calcium-transporting ATPase, cytoplasmic domain N"/>
    <property type="match status" value="1"/>
</dbReference>
<evidence type="ECO:0000256" key="6">
    <source>
        <dbReference type="ARBA" id="ARBA00022741"/>
    </source>
</evidence>
<proteinExistence type="inferred from homology"/>
<keyword evidence="8 12" id="KW-0460">Magnesium</keyword>
<keyword evidence="10 12" id="KW-1133">Transmembrane helix</keyword>
<dbReference type="FunFam" id="3.40.1110.10:FF:000005">
    <property type="entry name" value="Plasma membrane ATPase"/>
    <property type="match status" value="1"/>
</dbReference>
<dbReference type="GO" id="GO:0005886">
    <property type="term" value="C:plasma membrane"/>
    <property type="evidence" value="ECO:0007669"/>
    <property type="project" value="UniProtKB-SubCell"/>
</dbReference>
<evidence type="ECO:0000313" key="14">
    <source>
        <dbReference type="EMBL" id="TFJ85012.1"/>
    </source>
</evidence>
<dbReference type="SUPFAM" id="SSF81665">
    <property type="entry name" value="Calcium ATPase, transmembrane domain M"/>
    <property type="match status" value="1"/>
</dbReference>
<dbReference type="Gene3D" id="3.40.50.1000">
    <property type="entry name" value="HAD superfamily/HAD-like"/>
    <property type="match status" value="1"/>
</dbReference>
<dbReference type="PROSITE" id="PS00154">
    <property type="entry name" value="ATPASE_E1_E2"/>
    <property type="match status" value="1"/>
</dbReference>
<dbReference type="SFLD" id="SFLDS00003">
    <property type="entry name" value="Haloacid_Dehalogenase"/>
    <property type="match status" value="1"/>
</dbReference>
<evidence type="ECO:0000256" key="7">
    <source>
        <dbReference type="ARBA" id="ARBA00022840"/>
    </source>
</evidence>
<dbReference type="PRINTS" id="PR00120">
    <property type="entry name" value="HATPASE"/>
</dbReference>
<feature type="transmembrane region" description="Helical" evidence="12">
    <location>
        <begin position="469"/>
        <end position="492"/>
    </location>
</feature>
<dbReference type="GO" id="GO:0008553">
    <property type="term" value="F:P-type proton-exporting transporter activity"/>
    <property type="evidence" value="ECO:0007669"/>
    <property type="project" value="UniProtKB-UniRule"/>
</dbReference>
<keyword evidence="12" id="KW-0406">Ion transport</keyword>
<feature type="transmembrane region" description="Helical" evidence="12">
    <location>
        <begin position="914"/>
        <end position="938"/>
    </location>
</feature>
<dbReference type="OrthoDB" id="116380at2759"/>
<dbReference type="Gene3D" id="2.70.150.10">
    <property type="entry name" value="Calcium-transporting ATPase, cytoplasmic transduction domain A"/>
    <property type="match status" value="1"/>
</dbReference>
<dbReference type="SUPFAM" id="SSF56784">
    <property type="entry name" value="HAD-like"/>
    <property type="match status" value="1"/>
</dbReference>
<dbReference type="InterPro" id="IPR018303">
    <property type="entry name" value="ATPase_P-typ_P_site"/>
</dbReference>
<evidence type="ECO:0000256" key="4">
    <source>
        <dbReference type="ARBA" id="ARBA00022692"/>
    </source>
</evidence>
<dbReference type="SFLD" id="SFLDG00002">
    <property type="entry name" value="C1.7:_P-type_atpase_like"/>
    <property type="match status" value="1"/>
</dbReference>
<keyword evidence="3" id="KW-0597">Phosphoprotein</keyword>
<dbReference type="PANTHER" id="PTHR42861">
    <property type="entry name" value="CALCIUM-TRANSPORTING ATPASE"/>
    <property type="match status" value="1"/>
</dbReference>
<evidence type="ECO:0000256" key="10">
    <source>
        <dbReference type="ARBA" id="ARBA00022989"/>
    </source>
</evidence>
<evidence type="ECO:0000256" key="3">
    <source>
        <dbReference type="ARBA" id="ARBA00022553"/>
    </source>
</evidence>
<feature type="transmembrane region" description="Helical" evidence="12">
    <location>
        <begin position="437"/>
        <end position="457"/>
    </location>
</feature>
<feature type="domain" description="Cation-transporting P-type ATPase N-terminal" evidence="13">
    <location>
        <begin position="213"/>
        <end position="287"/>
    </location>
</feature>
<dbReference type="NCBIfam" id="TIGR01494">
    <property type="entry name" value="ATPase_P-type"/>
    <property type="match status" value="2"/>
</dbReference>
<protein>
    <recommendedName>
        <fullName evidence="12">Plasma membrane ATPase</fullName>
        <ecNumber evidence="12">7.1.2.1</ecNumber>
    </recommendedName>
</protein>
<dbReference type="SUPFAM" id="SSF81653">
    <property type="entry name" value="Calcium ATPase, transduction domain A"/>
    <property type="match status" value="1"/>
</dbReference>
<dbReference type="SMART" id="SM00831">
    <property type="entry name" value="Cation_ATPase_N"/>
    <property type="match status" value="1"/>
</dbReference>
<feature type="transmembrane region" description="Helical" evidence="12">
    <location>
        <begin position="994"/>
        <end position="1014"/>
    </location>
</feature>
<feature type="transmembrane region" description="Helical" evidence="12">
    <location>
        <begin position="836"/>
        <end position="859"/>
    </location>
</feature>
<evidence type="ECO:0000256" key="5">
    <source>
        <dbReference type="ARBA" id="ARBA00022723"/>
    </source>
</evidence>
<keyword evidence="12" id="KW-0375">Hydrogen ion transport</keyword>
<keyword evidence="6 12" id="KW-0547">Nucleotide-binding</keyword>